<dbReference type="PANTHER" id="PTHR10459">
    <property type="entry name" value="DNA LIGASE"/>
    <property type="match status" value="1"/>
</dbReference>
<dbReference type="GO" id="GO:0016779">
    <property type="term" value="F:nucleotidyltransferase activity"/>
    <property type="evidence" value="ECO:0007669"/>
    <property type="project" value="UniProtKB-KW"/>
</dbReference>
<proteinExistence type="predicted"/>
<dbReference type="PROSITE" id="PS51059">
    <property type="entry name" value="PARP_CATALYTIC"/>
    <property type="match status" value="1"/>
</dbReference>
<evidence type="ECO:0000313" key="14">
    <source>
        <dbReference type="EMBL" id="TKR95833.1"/>
    </source>
</evidence>
<dbReference type="Pfam" id="PF02877">
    <property type="entry name" value="PARP_reg"/>
    <property type="match status" value="1"/>
</dbReference>
<dbReference type="GO" id="GO:0005730">
    <property type="term" value="C:nucleolus"/>
    <property type="evidence" value="ECO:0007669"/>
    <property type="project" value="TreeGrafter"/>
</dbReference>
<keyword evidence="8" id="KW-0539">Nucleus</keyword>
<reference evidence="14 15" key="1">
    <citation type="journal article" date="2015" name="Genome Biol.">
        <title>Comparative genomics of Steinernema reveals deeply conserved gene regulatory networks.</title>
        <authorList>
            <person name="Dillman A.R."/>
            <person name="Macchietto M."/>
            <person name="Porter C.F."/>
            <person name="Rogers A."/>
            <person name="Williams B."/>
            <person name="Antoshechkin I."/>
            <person name="Lee M.M."/>
            <person name="Goodwin Z."/>
            <person name="Lu X."/>
            <person name="Lewis E.E."/>
            <person name="Goodrich-Blair H."/>
            <person name="Stock S.P."/>
            <person name="Adams B.J."/>
            <person name="Sternberg P.W."/>
            <person name="Mortazavi A."/>
        </authorList>
    </citation>
    <scope>NUCLEOTIDE SEQUENCE [LARGE SCALE GENOMIC DNA]</scope>
    <source>
        <strain evidence="14 15">ALL</strain>
    </source>
</reference>
<evidence type="ECO:0000259" key="13">
    <source>
        <dbReference type="PROSITE" id="PS51977"/>
    </source>
</evidence>
<evidence type="ECO:0000256" key="6">
    <source>
        <dbReference type="ARBA" id="ARBA00022833"/>
    </source>
</evidence>
<evidence type="ECO:0000256" key="5">
    <source>
        <dbReference type="ARBA" id="ARBA00022723"/>
    </source>
</evidence>
<comment type="subcellular location">
    <subcellularLocation>
        <location evidence="1">Nucleus</location>
    </subcellularLocation>
</comment>
<accession>A0A4U5PHC1</accession>
<keyword evidence="2 9" id="KW-0328">Glycosyltransferase</keyword>
<dbReference type="STRING" id="34508.A0A4U5PHC1"/>
<evidence type="ECO:0000256" key="7">
    <source>
        <dbReference type="ARBA" id="ARBA00023027"/>
    </source>
</evidence>
<evidence type="ECO:0000259" key="10">
    <source>
        <dbReference type="PROSITE" id="PS50064"/>
    </source>
</evidence>
<dbReference type="Gene3D" id="3.90.640.80">
    <property type="match status" value="1"/>
</dbReference>
<evidence type="ECO:0000256" key="3">
    <source>
        <dbReference type="ARBA" id="ARBA00022679"/>
    </source>
</evidence>
<evidence type="ECO:0000256" key="1">
    <source>
        <dbReference type="ARBA" id="ARBA00004123"/>
    </source>
</evidence>
<dbReference type="Gene3D" id="3.90.228.10">
    <property type="match status" value="1"/>
</dbReference>
<evidence type="ECO:0000256" key="8">
    <source>
        <dbReference type="ARBA" id="ARBA00023242"/>
    </source>
</evidence>
<reference evidence="14 15" key="2">
    <citation type="journal article" date="2019" name="G3 (Bethesda)">
        <title>Hybrid Assembly of the Genome of the Entomopathogenic Nematode Steinernema carpocapsae Identifies the X-Chromosome.</title>
        <authorList>
            <person name="Serra L."/>
            <person name="Macchietto M."/>
            <person name="Macias-Munoz A."/>
            <person name="McGill C.J."/>
            <person name="Rodriguez I.M."/>
            <person name="Rodriguez B."/>
            <person name="Murad R."/>
            <person name="Mortazavi A."/>
        </authorList>
    </citation>
    <scope>NUCLEOTIDE SEQUENCE [LARGE SCALE GENOMIC DNA]</scope>
    <source>
        <strain evidence="14 15">ALL</strain>
    </source>
</reference>
<dbReference type="PROSITE" id="PS51060">
    <property type="entry name" value="PARP_ALPHA_HD"/>
    <property type="match status" value="1"/>
</dbReference>
<dbReference type="SUPFAM" id="SSF56399">
    <property type="entry name" value="ADP-ribosylation"/>
    <property type="match status" value="1"/>
</dbReference>
<feature type="domain" description="PARP alpha-helical" evidence="12">
    <location>
        <begin position="383"/>
        <end position="503"/>
    </location>
</feature>
<dbReference type="Pfam" id="PF00644">
    <property type="entry name" value="PARP"/>
    <property type="match status" value="1"/>
</dbReference>
<evidence type="ECO:0000256" key="9">
    <source>
        <dbReference type="RuleBase" id="RU362114"/>
    </source>
</evidence>
<dbReference type="PROSITE" id="PS51977">
    <property type="entry name" value="WGR"/>
    <property type="match status" value="1"/>
</dbReference>
<keyword evidence="7 9" id="KW-0520">NAD</keyword>
<dbReference type="GO" id="GO:0006302">
    <property type="term" value="P:double-strand break repair"/>
    <property type="evidence" value="ECO:0007669"/>
    <property type="project" value="TreeGrafter"/>
</dbReference>
<keyword evidence="6" id="KW-0862">Zinc</keyword>
<keyword evidence="5" id="KW-0479">Metal-binding</keyword>
<organism evidence="14 15">
    <name type="scientific">Steinernema carpocapsae</name>
    <name type="common">Entomopathogenic nematode</name>
    <dbReference type="NCBI Taxonomy" id="34508"/>
    <lineage>
        <taxon>Eukaryota</taxon>
        <taxon>Metazoa</taxon>
        <taxon>Ecdysozoa</taxon>
        <taxon>Nematoda</taxon>
        <taxon>Chromadorea</taxon>
        <taxon>Rhabditida</taxon>
        <taxon>Tylenchina</taxon>
        <taxon>Panagrolaimomorpha</taxon>
        <taxon>Strongyloidoidea</taxon>
        <taxon>Steinernematidae</taxon>
        <taxon>Steinernema</taxon>
    </lineage>
</organism>
<dbReference type="GO" id="GO:0003950">
    <property type="term" value="F:NAD+ poly-ADP-ribosyltransferase activity"/>
    <property type="evidence" value="ECO:0007669"/>
    <property type="project" value="UniProtKB-UniRule"/>
</dbReference>
<protein>
    <recommendedName>
        <fullName evidence="9">Poly [ADP-ribose] polymerase</fullName>
        <shortName evidence="9">PARP</shortName>
        <ecNumber evidence="9">2.4.2.-</ecNumber>
    </recommendedName>
</protein>
<dbReference type="InterPro" id="IPR012317">
    <property type="entry name" value="Poly(ADP-ribose)pol_cat_dom"/>
</dbReference>
<dbReference type="EC" id="2.4.2.-" evidence="9"/>
<evidence type="ECO:0000313" key="15">
    <source>
        <dbReference type="Proteomes" id="UP000298663"/>
    </source>
</evidence>
<name>A0A4U5PHC1_STECR</name>
<dbReference type="Pfam" id="PF05406">
    <property type="entry name" value="WGR"/>
    <property type="match status" value="1"/>
</dbReference>
<dbReference type="PROSITE" id="PS50064">
    <property type="entry name" value="ZF_PARP_2"/>
    <property type="match status" value="1"/>
</dbReference>
<evidence type="ECO:0000256" key="4">
    <source>
        <dbReference type="ARBA" id="ARBA00022695"/>
    </source>
</evidence>
<dbReference type="PANTHER" id="PTHR10459:SF117">
    <property type="entry name" value="POLY [ADP-RIBOSE] POLYMERASE TANKYRASE"/>
    <property type="match status" value="1"/>
</dbReference>
<dbReference type="InterPro" id="IPR008893">
    <property type="entry name" value="WGR_domain"/>
</dbReference>
<evidence type="ECO:0000259" key="12">
    <source>
        <dbReference type="PROSITE" id="PS51060"/>
    </source>
</evidence>
<gene>
    <name evidence="14" type="ORF">L596_009948</name>
</gene>
<dbReference type="EMBL" id="AZBU02000002">
    <property type="protein sequence ID" value="TKR95833.1"/>
    <property type="molecule type" value="Genomic_DNA"/>
</dbReference>
<evidence type="ECO:0000259" key="11">
    <source>
        <dbReference type="PROSITE" id="PS51059"/>
    </source>
</evidence>
<keyword evidence="15" id="KW-1185">Reference proteome</keyword>
<keyword evidence="4" id="KW-0548">Nucleotidyltransferase</keyword>
<dbReference type="Proteomes" id="UP000298663">
    <property type="component" value="Unassembled WGS sequence"/>
</dbReference>
<comment type="caution">
    <text evidence="14">The sequence shown here is derived from an EMBL/GenBank/DDBJ whole genome shotgun (WGS) entry which is preliminary data.</text>
</comment>
<dbReference type="InterPro" id="IPR036616">
    <property type="entry name" value="Poly(ADP-ribose)pol_reg_dom_sf"/>
</dbReference>
<dbReference type="SUPFAM" id="SSF47587">
    <property type="entry name" value="Domain of poly(ADP-ribose) polymerase"/>
    <property type="match status" value="1"/>
</dbReference>
<dbReference type="InterPro" id="IPR001510">
    <property type="entry name" value="Znf_PARP"/>
</dbReference>
<dbReference type="SMART" id="SM00773">
    <property type="entry name" value="WGR"/>
    <property type="match status" value="1"/>
</dbReference>
<dbReference type="GO" id="GO:0008270">
    <property type="term" value="F:zinc ion binding"/>
    <property type="evidence" value="ECO:0007669"/>
    <property type="project" value="InterPro"/>
</dbReference>
<dbReference type="InterPro" id="IPR050800">
    <property type="entry name" value="ARTD/PARP"/>
</dbReference>
<dbReference type="GO" id="GO:0070212">
    <property type="term" value="P:protein poly-ADP-ribosylation"/>
    <property type="evidence" value="ECO:0007669"/>
    <property type="project" value="TreeGrafter"/>
</dbReference>
<evidence type="ECO:0000256" key="2">
    <source>
        <dbReference type="ARBA" id="ARBA00022676"/>
    </source>
</evidence>
<feature type="domain" description="PARP-type" evidence="10">
    <location>
        <begin position="1"/>
        <end position="53"/>
    </location>
</feature>
<dbReference type="SUPFAM" id="SSF142921">
    <property type="entry name" value="WGR domain-like"/>
    <property type="match status" value="1"/>
</dbReference>
<dbReference type="AlphaFoldDB" id="A0A4U5PHC1"/>
<dbReference type="OrthoDB" id="429950at2759"/>
<feature type="domain" description="PARP catalytic" evidence="11">
    <location>
        <begin position="495"/>
        <end position="718"/>
    </location>
</feature>
<sequence>MYDNTKYPQWYHGNCFLSAVSRSPPINESCFYGFDKLQEDGKTAVRSVISKLTTVNPRVLQNIGNVTFDSLGIKEEQQADGSENLDSNMQTLMIEDEVKPEYLAYRQRITHQNKRRLCIFAALTKIKNNTKAQWTEQTLCHNGFDIPKSKILPENLRFFEVLLDFAEFGVPSVCPKCRQRNPEITSKTVFYNPRTRRYECLNAVSGNSRCFFSGLQGITLEPLLIPQFLLEKFPYLTVVHNQQPPERCLPMEFELQDAYYLICPDDLYKQAEDKDKIYKNGYAVNPFCEDHAQTHIHIEQDVVYSTLLRKTILRENLNSSYVLQLVKHDKKDKYMVFRAWARNGTTQGGCSTKDFGQNLAGAKQLFMKLFKAKTGHYFQQTSMDIYNKRSNVTLQSMGSVDDFIELIYQFPQTVKMEWKLQDINETAVQAALHILLELQKAYENGENPTLEFLEDRSNTFYKHIPHDSYFNPPQTLSTLSHVNAKRNMLTSVILHKLDECFQKVKPEVLVQELPKIEEHTTIAEFIETTKSTYGCDILSIHRIHREADNDSFNLGNLHLLWHGTKTNRIEGILKEGLLIDPPHRTGKTFGNGIYFADMLCKAIQYCYNDGVERDQYLLILGEVAMGKIDERDYRPEGFGKDKLKRGADSFKYIGENFTNPYEHVVLGNATVPLGTPKKRVSSSYQGENTFNEHVVYEKEQVKIRYVVRVFCKPDVIDKPVLI</sequence>
<dbReference type="InterPro" id="IPR036930">
    <property type="entry name" value="WGR_dom_sf"/>
</dbReference>
<feature type="domain" description="WGR" evidence="13">
    <location>
        <begin position="293"/>
        <end position="392"/>
    </location>
</feature>
<dbReference type="GO" id="GO:1990404">
    <property type="term" value="F:NAD+-protein mono-ADP-ribosyltransferase activity"/>
    <property type="evidence" value="ECO:0007669"/>
    <property type="project" value="TreeGrafter"/>
</dbReference>
<dbReference type="Gene3D" id="1.20.142.10">
    <property type="entry name" value="Poly(ADP-ribose) polymerase, regulatory domain"/>
    <property type="match status" value="1"/>
</dbReference>
<dbReference type="GO" id="GO:0003677">
    <property type="term" value="F:DNA binding"/>
    <property type="evidence" value="ECO:0007669"/>
    <property type="project" value="InterPro"/>
</dbReference>
<keyword evidence="3 9" id="KW-0808">Transferase</keyword>
<dbReference type="InterPro" id="IPR004102">
    <property type="entry name" value="Poly(ADP-ribose)pol_reg_dom"/>
</dbReference>